<dbReference type="OrthoDB" id="9794982at2"/>
<evidence type="ECO:0000313" key="7">
    <source>
        <dbReference type="Proteomes" id="UP000253977"/>
    </source>
</evidence>
<dbReference type="GO" id="GO:0020037">
    <property type="term" value="F:heme binding"/>
    <property type="evidence" value="ECO:0007669"/>
    <property type="project" value="InterPro"/>
</dbReference>
<dbReference type="Gene3D" id="1.10.760.10">
    <property type="entry name" value="Cytochrome c-like domain"/>
    <property type="match status" value="1"/>
</dbReference>
<feature type="domain" description="Cytochrome c" evidence="5">
    <location>
        <begin position="8"/>
        <end position="99"/>
    </location>
</feature>
<gene>
    <name evidence="6" type="ORF">DU478_18965</name>
</gene>
<keyword evidence="2 4" id="KW-0479">Metal-binding</keyword>
<accession>A0A369TH17</accession>
<name>A0A369TH17_9RHOB</name>
<evidence type="ECO:0000256" key="3">
    <source>
        <dbReference type="ARBA" id="ARBA00023004"/>
    </source>
</evidence>
<evidence type="ECO:0000256" key="1">
    <source>
        <dbReference type="ARBA" id="ARBA00022617"/>
    </source>
</evidence>
<proteinExistence type="predicted"/>
<dbReference type="InterPro" id="IPR036909">
    <property type="entry name" value="Cyt_c-like_dom_sf"/>
</dbReference>
<evidence type="ECO:0000259" key="5">
    <source>
        <dbReference type="PROSITE" id="PS51007"/>
    </source>
</evidence>
<sequence>MQVKLLDAQSDRGPDAMVRYGCGACHVIPGVAGARGTVGPSLAGFADRAYIAGILTNAPGNLQRWLIDPPLFAPDTAMPDMSVTEADAADMAAYLLSLTGAP</sequence>
<protein>
    <submittedName>
        <fullName evidence="6">Cytochrome C</fullName>
    </submittedName>
</protein>
<evidence type="ECO:0000256" key="2">
    <source>
        <dbReference type="ARBA" id="ARBA00022723"/>
    </source>
</evidence>
<keyword evidence="7" id="KW-1185">Reference proteome</keyword>
<dbReference type="Proteomes" id="UP000253977">
    <property type="component" value="Unassembled WGS sequence"/>
</dbReference>
<comment type="caution">
    <text evidence="6">The sequence shown here is derived from an EMBL/GenBank/DDBJ whole genome shotgun (WGS) entry which is preliminary data.</text>
</comment>
<dbReference type="GO" id="GO:0046872">
    <property type="term" value="F:metal ion binding"/>
    <property type="evidence" value="ECO:0007669"/>
    <property type="project" value="UniProtKB-KW"/>
</dbReference>
<keyword evidence="1 4" id="KW-0349">Heme</keyword>
<evidence type="ECO:0000313" key="6">
    <source>
        <dbReference type="EMBL" id="RDD64649.1"/>
    </source>
</evidence>
<evidence type="ECO:0000256" key="4">
    <source>
        <dbReference type="PROSITE-ProRule" id="PRU00433"/>
    </source>
</evidence>
<dbReference type="AlphaFoldDB" id="A0A369TH17"/>
<dbReference type="InterPro" id="IPR009056">
    <property type="entry name" value="Cyt_c-like_dom"/>
</dbReference>
<dbReference type="SUPFAM" id="SSF46626">
    <property type="entry name" value="Cytochrome c"/>
    <property type="match status" value="1"/>
</dbReference>
<organism evidence="6 7">
    <name type="scientific">Thalassococcus profundi</name>
    <dbReference type="NCBI Taxonomy" id="2282382"/>
    <lineage>
        <taxon>Bacteria</taxon>
        <taxon>Pseudomonadati</taxon>
        <taxon>Pseudomonadota</taxon>
        <taxon>Alphaproteobacteria</taxon>
        <taxon>Rhodobacterales</taxon>
        <taxon>Roseobacteraceae</taxon>
        <taxon>Thalassococcus</taxon>
    </lineage>
</organism>
<dbReference type="Pfam" id="PF00034">
    <property type="entry name" value="Cytochrom_C"/>
    <property type="match status" value="1"/>
</dbReference>
<keyword evidence="3 4" id="KW-0408">Iron</keyword>
<dbReference type="PROSITE" id="PS51007">
    <property type="entry name" value="CYTC"/>
    <property type="match status" value="1"/>
</dbReference>
<dbReference type="EMBL" id="QPMK01000019">
    <property type="protein sequence ID" value="RDD64649.1"/>
    <property type="molecule type" value="Genomic_DNA"/>
</dbReference>
<dbReference type="GO" id="GO:0009055">
    <property type="term" value="F:electron transfer activity"/>
    <property type="evidence" value="ECO:0007669"/>
    <property type="project" value="InterPro"/>
</dbReference>
<reference evidence="6 7" key="1">
    <citation type="submission" date="2018-07" db="EMBL/GenBank/DDBJ databases">
        <title>Thalassococcus profundi sp. nov., a marine bacterium isolated from deep seawater of Okinawa Trough.</title>
        <authorList>
            <person name="Yu M."/>
        </authorList>
    </citation>
    <scope>NUCLEOTIDE SEQUENCE [LARGE SCALE GENOMIC DNA]</scope>
    <source>
        <strain evidence="6 7">WRAS1</strain>
    </source>
</reference>